<keyword evidence="2" id="KW-1185">Reference proteome</keyword>
<dbReference type="Pfam" id="PF19692">
    <property type="entry name" value="DUF6193"/>
    <property type="match status" value="1"/>
</dbReference>
<dbReference type="RefSeq" id="WP_317786906.1">
    <property type="nucleotide sequence ID" value="NZ_AP028461.1"/>
</dbReference>
<proteinExistence type="predicted"/>
<evidence type="ECO:0000313" key="1">
    <source>
        <dbReference type="EMBL" id="MFD1371799.1"/>
    </source>
</evidence>
<reference evidence="2" key="1">
    <citation type="journal article" date="2019" name="Int. J. Syst. Evol. Microbiol.">
        <title>The Global Catalogue of Microorganisms (GCM) 10K type strain sequencing project: providing services to taxonomists for standard genome sequencing and annotation.</title>
        <authorList>
            <consortium name="The Broad Institute Genomics Platform"/>
            <consortium name="The Broad Institute Genome Sequencing Center for Infectious Disease"/>
            <person name="Wu L."/>
            <person name="Ma J."/>
        </authorList>
    </citation>
    <scope>NUCLEOTIDE SEQUENCE [LARGE SCALE GENOMIC DNA]</scope>
    <source>
        <strain evidence="2">CCM 7526</strain>
    </source>
</reference>
<evidence type="ECO:0000313" key="2">
    <source>
        <dbReference type="Proteomes" id="UP001597183"/>
    </source>
</evidence>
<dbReference type="Proteomes" id="UP001597183">
    <property type="component" value="Unassembled WGS sequence"/>
</dbReference>
<name>A0ABW4ALN3_9ACTN</name>
<protein>
    <submittedName>
        <fullName evidence="1">DUF6193 family natural product biosynthesis protein</fullName>
    </submittedName>
</protein>
<dbReference type="InterPro" id="IPR045682">
    <property type="entry name" value="DUF6193"/>
</dbReference>
<sequence>MPSSQWDNPYYPDVVAAGSFRAALQNAFDQLGLRLKAEHVSSPGWVHTHAVVSDGDRHAYVHLMSGERAFVVDFWMSGMRMAEGSAPDLAPIAAAVDVYLGGADLRQLHAAWPFVKYHGLAEAFERGQPEAIEFTWRRMLTDPPRHDRRDELRDFLVAAAEEPRLRALHPSTSHFDLGLRRFVRAPQNPALAWVRPFGDGRYLIAGPDRRRLYTPGPIRRTIWDEEPIPGALGPAPAQESVTLVLTALDRSAPPADSPR</sequence>
<organism evidence="1 2">
    <name type="scientific">Actinoplanes sichuanensis</name>
    <dbReference type="NCBI Taxonomy" id="512349"/>
    <lineage>
        <taxon>Bacteria</taxon>
        <taxon>Bacillati</taxon>
        <taxon>Actinomycetota</taxon>
        <taxon>Actinomycetes</taxon>
        <taxon>Micromonosporales</taxon>
        <taxon>Micromonosporaceae</taxon>
        <taxon>Actinoplanes</taxon>
    </lineage>
</organism>
<gene>
    <name evidence="1" type="ORF">ACFQ5G_41240</name>
</gene>
<dbReference type="EMBL" id="JBHTMK010000053">
    <property type="protein sequence ID" value="MFD1371799.1"/>
    <property type="molecule type" value="Genomic_DNA"/>
</dbReference>
<accession>A0ABW4ALN3</accession>
<comment type="caution">
    <text evidence="1">The sequence shown here is derived from an EMBL/GenBank/DDBJ whole genome shotgun (WGS) entry which is preliminary data.</text>
</comment>